<accession>A0AAV5TC91</accession>
<evidence type="ECO:0000313" key="1">
    <source>
        <dbReference type="EMBL" id="GMS93177.1"/>
    </source>
</evidence>
<organism evidence="1 2">
    <name type="scientific">Pristionchus entomophagus</name>
    <dbReference type="NCBI Taxonomy" id="358040"/>
    <lineage>
        <taxon>Eukaryota</taxon>
        <taxon>Metazoa</taxon>
        <taxon>Ecdysozoa</taxon>
        <taxon>Nematoda</taxon>
        <taxon>Chromadorea</taxon>
        <taxon>Rhabditida</taxon>
        <taxon>Rhabditina</taxon>
        <taxon>Diplogasteromorpha</taxon>
        <taxon>Diplogasteroidea</taxon>
        <taxon>Neodiplogasteridae</taxon>
        <taxon>Pristionchus</taxon>
    </lineage>
</organism>
<evidence type="ECO:0000313" key="2">
    <source>
        <dbReference type="Proteomes" id="UP001432027"/>
    </source>
</evidence>
<proteinExistence type="predicted"/>
<dbReference type="Proteomes" id="UP001432027">
    <property type="component" value="Unassembled WGS sequence"/>
</dbReference>
<protein>
    <submittedName>
        <fullName evidence="1">Uncharacterized protein</fullName>
    </submittedName>
</protein>
<reference evidence="1" key="1">
    <citation type="submission" date="2023-10" db="EMBL/GenBank/DDBJ databases">
        <title>Genome assembly of Pristionchus species.</title>
        <authorList>
            <person name="Yoshida K."/>
            <person name="Sommer R.J."/>
        </authorList>
    </citation>
    <scope>NUCLEOTIDE SEQUENCE</scope>
    <source>
        <strain evidence="1">RS0144</strain>
    </source>
</reference>
<comment type="caution">
    <text evidence="1">The sequence shown here is derived from an EMBL/GenBank/DDBJ whole genome shotgun (WGS) entry which is preliminary data.</text>
</comment>
<dbReference type="AlphaFoldDB" id="A0AAV5TC91"/>
<gene>
    <name evidence="1" type="ORF">PENTCL1PPCAC_15352</name>
</gene>
<sequence>MHLYIRDPDVISCFYEDSESVGAWEKRMVMLGGGGLECNLKSTLPLPVFNCANVHVDRFLQSEISRLRHSIEPTHADFRRNSRSSTITPLKHRKRTNPRSETVDHPSWNANRLVVEHKRNRCSLQWSYHFADEFLHSFILLHSEALRRRRWEGNAAPEGIVLLEHLRVQRKVGILEGQSKNFIGWQGDTLCSCIFQWRGRVSQSRRQLDDGTPWRRSTWMDGRSSRECDTRVQVGVCWMA</sequence>
<feature type="non-terminal residue" evidence="1">
    <location>
        <position position="240"/>
    </location>
</feature>
<dbReference type="EMBL" id="BTSX01000004">
    <property type="protein sequence ID" value="GMS93177.1"/>
    <property type="molecule type" value="Genomic_DNA"/>
</dbReference>
<name>A0AAV5TC91_9BILA</name>
<keyword evidence="2" id="KW-1185">Reference proteome</keyword>